<keyword evidence="1" id="KW-0812">Transmembrane</keyword>
<dbReference type="OrthoDB" id="2747602at2759"/>
<organism evidence="2 3">
    <name type="scientific">Rickenella mellea</name>
    <dbReference type="NCBI Taxonomy" id="50990"/>
    <lineage>
        <taxon>Eukaryota</taxon>
        <taxon>Fungi</taxon>
        <taxon>Dikarya</taxon>
        <taxon>Basidiomycota</taxon>
        <taxon>Agaricomycotina</taxon>
        <taxon>Agaricomycetes</taxon>
        <taxon>Hymenochaetales</taxon>
        <taxon>Rickenellaceae</taxon>
        <taxon>Rickenella</taxon>
    </lineage>
</organism>
<dbReference type="AlphaFoldDB" id="A0A4Y7PZT2"/>
<dbReference type="EMBL" id="ML170184">
    <property type="protein sequence ID" value="TDL20903.1"/>
    <property type="molecule type" value="Genomic_DNA"/>
</dbReference>
<keyword evidence="1" id="KW-0472">Membrane</keyword>
<dbReference type="Proteomes" id="UP000294933">
    <property type="component" value="Unassembled WGS sequence"/>
</dbReference>
<sequence length="94" mass="10981">MENVLLQADHPDFLAQTTDSSSLYILAFVFIFLFISLFAWLVLSSCLGTQILNPLRELWDSAMRTPQTTHYGPMSRRRREFGLSEGEIWEMEHR</sequence>
<dbReference type="VEuPathDB" id="FungiDB:BD410DRAFT_790249"/>
<proteinExistence type="predicted"/>
<protein>
    <submittedName>
        <fullName evidence="2">Uncharacterized protein</fullName>
    </submittedName>
</protein>
<evidence type="ECO:0000313" key="3">
    <source>
        <dbReference type="Proteomes" id="UP000294933"/>
    </source>
</evidence>
<evidence type="ECO:0000313" key="2">
    <source>
        <dbReference type="EMBL" id="TDL20903.1"/>
    </source>
</evidence>
<accession>A0A4Y7PZT2</accession>
<reference evidence="2 3" key="1">
    <citation type="submission" date="2018-06" db="EMBL/GenBank/DDBJ databases">
        <title>A transcriptomic atlas of mushroom development highlights an independent origin of complex multicellularity.</title>
        <authorList>
            <consortium name="DOE Joint Genome Institute"/>
            <person name="Krizsan K."/>
            <person name="Almasi E."/>
            <person name="Merenyi Z."/>
            <person name="Sahu N."/>
            <person name="Viragh M."/>
            <person name="Koszo T."/>
            <person name="Mondo S."/>
            <person name="Kiss B."/>
            <person name="Balint B."/>
            <person name="Kues U."/>
            <person name="Barry K."/>
            <person name="Hegedus J.C."/>
            <person name="Henrissat B."/>
            <person name="Johnson J."/>
            <person name="Lipzen A."/>
            <person name="Ohm R."/>
            <person name="Nagy I."/>
            <person name="Pangilinan J."/>
            <person name="Yan J."/>
            <person name="Xiong Y."/>
            <person name="Grigoriev I.V."/>
            <person name="Hibbett D.S."/>
            <person name="Nagy L.G."/>
        </authorList>
    </citation>
    <scope>NUCLEOTIDE SEQUENCE [LARGE SCALE GENOMIC DNA]</scope>
    <source>
        <strain evidence="2 3">SZMC22713</strain>
    </source>
</reference>
<gene>
    <name evidence="2" type="ORF">BD410DRAFT_790249</name>
</gene>
<keyword evidence="1" id="KW-1133">Transmembrane helix</keyword>
<evidence type="ECO:0000256" key="1">
    <source>
        <dbReference type="SAM" id="Phobius"/>
    </source>
</evidence>
<feature type="transmembrane region" description="Helical" evidence="1">
    <location>
        <begin position="23"/>
        <end position="43"/>
    </location>
</feature>
<keyword evidence="3" id="KW-1185">Reference proteome</keyword>
<name>A0A4Y7PZT2_9AGAM</name>